<feature type="signal peptide" evidence="1">
    <location>
        <begin position="1"/>
        <end position="16"/>
    </location>
</feature>
<name>A0AAE0TLF8_9BIVA</name>
<dbReference type="GO" id="GO:0005509">
    <property type="term" value="F:calcium ion binding"/>
    <property type="evidence" value="ECO:0007669"/>
    <property type="project" value="InterPro"/>
</dbReference>
<dbReference type="GO" id="GO:0007160">
    <property type="term" value="P:cell-matrix adhesion"/>
    <property type="evidence" value="ECO:0007669"/>
    <property type="project" value="InterPro"/>
</dbReference>
<comment type="caution">
    <text evidence="2">The sequence shown here is derived from an EMBL/GenBank/DDBJ whole genome shotgun (WGS) entry which is preliminary data.</text>
</comment>
<dbReference type="AlphaFoldDB" id="A0AAE0TLF8"/>
<proteinExistence type="predicted"/>
<organism evidence="2 3">
    <name type="scientific">Potamilus streckersoni</name>
    <dbReference type="NCBI Taxonomy" id="2493646"/>
    <lineage>
        <taxon>Eukaryota</taxon>
        <taxon>Metazoa</taxon>
        <taxon>Spiralia</taxon>
        <taxon>Lophotrochozoa</taxon>
        <taxon>Mollusca</taxon>
        <taxon>Bivalvia</taxon>
        <taxon>Autobranchia</taxon>
        <taxon>Heteroconchia</taxon>
        <taxon>Palaeoheterodonta</taxon>
        <taxon>Unionida</taxon>
        <taxon>Unionoidea</taxon>
        <taxon>Unionidae</taxon>
        <taxon>Ambleminae</taxon>
        <taxon>Lampsilini</taxon>
        <taxon>Potamilus</taxon>
    </lineage>
</organism>
<keyword evidence="3" id="KW-1185">Reference proteome</keyword>
<evidence type="ECO:0000313" key="2">
    <source>
        <dbReference type="EMBL" id="KAK3612477.1"/>
    </source>
</evidence>
<dbReference type="PANTHER" id="PTHR10697">
    <property type="entry name" value="MAMMALIAN EPENDYMIN-RELATED PROTEIN 1"/>
    <property type="match status" value="1"/>
</dbReference>
<protein>
    <submittedName>
        <fullName evidence="2">Uncharacterized protein</fullName>
    </submittedName>
</protein>
<dbReference type="Proteomes" id="UP001195483">
    <property type="component" value="Unassembled WGS sequence"/>
</dbReference>
<dbReference type="GO" id="GO:0005764">
    <property type="term" value="C:lysosome"/>
    <property type="evidence" value="ECO:0007669"/>
    <property type="project" value="TreeGrafter"/>
</dbReference>
<keyword evidence="1" id="KW-0732">Signal</keyword>
<evidence type="ECO:0000313" key="3">
    <source>
        <dbReference type="Proteomes" id="UP001195483"/>
    </source>
</evidence>
<dbReference type="Pfam" id="PF00811">
    <property type="entry name" value="Ependymin"/>
    <property type="match status" value="1"/>
</dbReference>
<reference evidence="2" key="3">
    <citation type="submission" date="2023-05" db="EMBL/GenBank/DDBJ databases">
        <authorList>
            <person name="Smith C.H."/>
        </authorList>
    </citation>
    <scope>NUCLEOTIDE SEQUENCE</scope>
    <source>
        <strain evidence="2">CHS0354</strain>
        <tissue evidence="2">Mantle</tissue>
    </source>
</reference>
<gene>
    <name evidence="2" type="ORF">CHS0354_032093</name>
</gene>
<feature type="chain" id="PRO_5042255399" evidence="1">
    <location>
        <begin position="17"/>
        <end position="213"/>
    </location>
</feature>
<reference evidence="2" key="2">
    <citation type="journal article" date="2021" name="Genome Biol. Evol.">
        <title>Developing a high-quality reference genome for a parasitic bivalve with doubly uniparental inheritance (Bivalvia: Unionida).</title>
        <authorList>
            <person name="Smith C.H."/>
        </authorList>
    </citation>
    <scope>NUCLEOTIDE SEQUENCE</scope>
    <source>
        <strain evidence="2">CHS0354</strain>
        <tissue evidence="2">Mantle</tissue>
    </source>
</reference>
<dbReference type="PANTHER" id="PTHR10697:SF1">
    <property type="entry name" value="MAMMALIAN EPENDYMIN-RELATED PROTEIN 1"/>
    <property type="match status" value="1"/>
</dbReference>
<evidence type="ECO:0000256" key="1">
    <source>
        <dbReference type="SAM" id="SignalP"/>
    </source>
</evidence>
<reference evidence="2" key="1">
    <citation type="journal article" date="2021" name="Genome Biol. Evol.">
        <title>A High-Quality Reference Genome for a Parasitic Bivalve with Doubly Uniparental Inheritance (Bivalvia: Unionida).</title>
        <authorList>
            <person name="Smith C.H."/>
        </authorList>
    </citation>
    <scope>NUCLEOTIDE SEQUENCE</scope>
    <source>
        <strain evidence="2">CHS0354</strain>
    </source>
</reference>
<dbReference type="EMBL" id="JAEAOA010001901">
    <property type="protein sequence ID" value="KAK3612477.1"/>
    <property type="molecule type" value="Genomic_DNA"/>
</dbReference>
<sequence>MLRIVLALVLVSMVMGEGCCPYDVWEGTLGLVTGTEEGGEAHLTLGSLNLHVNSARKVIVSEVGLEVDQEPFQLKAIQDYNEGTEFKIADGYCTKKQKQFPTWKSYCIPDDAEVVQNTYIGAGSEKVAVKTYSYKENGLQVYSTVTARGCIPIVSVKSGRTLEGVPTVTVEEFSGITQGVDDPSVFDIPSICRHENPFERFLNLHRWRLSVLP</sequence>
<dbReference type="InterPro" id="IPR001299">
    <property type="entry name" value="Ependymin"/>
</dbReference>
<accession>A0AAE0TLF8</accession>
<dbReference type="GO" id="GO:0005576">
    <property type="term" value="C:extracellular region"/>
    <property type="evidence" value="ECO:0007669"/>
    <property type="project" value="InterPro"/>
</dbReference>